<comment type="catalytic activity">
    <reaction evidence="8">
        <text>adenosine + phosphate = alpha-D-ribose 1-phosphate + adenine</text>
        <dbReference type="Rhea" id="RHEA:27642"/>
        <dbReference type="ChEBI" id="CHEBI:16335"/>
        <dbReference type="ChEBI" id="CHEBI:16708"/>
        <dbReference type="ChEBI" id="CHEBI:43474"/>
        <dbReference type="ChEBI" id="CHEBI:57720"/>
        <dbReference type="EC" id="2.4.2.1"/>
    </reaction>
    <physiologicalReaction direction="left-to-right" evidence="8">
        <dbReference type="Rhea" id="RHEA:27643"/>
    </physiologicalReaction>
</comment>
<dbReference type="InterPro" id="IPR003730">
    <property type="entry name" value="Cu_polyphenol_OxRdtase"/>
</dbReference>
<comment type="catalytic activity">
    <reaction evidence="7">
        <text>adenosine + H2O + H(+) = inosine + NH4(+)</text>
        <dbReference type="Rhea" id="RHEA:24408"/>
        <dbReference type="ChEBI" id="CHEBI:15377"/>
        <dbReference type="ChEBI" id="CHEBI:15378"/>
        <dbReference type="ChEBI" id="CHEBI:16335"/>
        <dbReference type="ChEBI" id="CHEBI:17596"/>
        <dbReference type="ChEBI" id="CHEBI:28938"/>
        <dbReference type="EC" id="3.5.4.4"/>
    </reaction>
    <physiologicalReaction direction="left-to-right" evidence="7">
        <dbReference type="Rhea" id="RHEA:24409"/>
    </physiologicalReaction>
</comment>
<accession>A0ABV7FC77</accession>
<comment type="caution">
    <text evidence="11">The sequence shown here is derived from an EMBL/GenBank/DDBJ whole genome shotgun (WGS) entry which is preliminary data.</text>
</comment>
<keyword evidence="6" id="KW-0862">Zinc</keyword>
<comment type="catalytic activity">
    <reaction evidence="9">
        <text>S-methyl-5'-thioadenosine + phosphate = 5-(methylsulfanyl)-alpha-D-ribose 1-phosphate + adenine</text>
        <dbReference type="Rhea" id="RHEA:11852"/>
        <dbReference type="ChEBI" id="CHEBI:16708"/>
        <dbReference type="ChEBI" id="CHEBI:17509"/>
        <dbReference type="ChEBI" id="CHEBI:43474"/>
        <dbReference type="ChEBI" id="CHEBI:58533"/>
        <dbReference type="EC" id="2.4.2.28"/>
    </reaction>
    <physiologicalReaction direction="left-to-right" evidence="9">
        <dbReference type="Rhea" id="RHEA:11853"/>
    </physiologicalReaction>
</comment>
<keyword evidence="4" id="KW-0479">Metal-binding</keyword>
<dbReference type="Pfam" id="PF02578">
    <property type="entry name" value="Cu-oxidase_4"/>
    <property type="match status" value="1"/>
</dbReference>
<keyword evidence="12" id="KW-1185">Reference proteome</keyword>
<dbReference type="InterPro" id="IPR011324">
    <property type="entry name" value="Cytotoxic_necrot_fac-like_cat"/>
</dbReference>
<keyword evidence="3" id="KW-0808">Transferase</keyword>
<dbReference type="SUPFAM" id="SSF64438">
    <property type="entry name" value="CNF1/YfiH-like putative cysteine hydrolases"/>
    <property type="match status" value="1"/>
</dbReference>
<evidence type="ECO:0000256" key="1">
    <source>
        <dbReference type="ARBA" id="ARBA00000553"/>
    </source>
</evidence>
<evidence type="ECO:0000256" key="4">
    <source>
        <dbReference type="ARBA" id="ARBA00022723"/>
    </source>
</evidence>
<gene>
    <name evidence="11" type="primary">pgeF</name>
    <name evidence="11" type="ORF">ACFODX_01980</name>
</gene>
<keyword evidence="5" id="KW-0378">Hydrolase</keyword>
<evidence type="ECO:0000256" key="2">
    <source>
        <dbReference type="ARBA" id="ARBA00007353"/>
    </source>
</evidence>
<dbReference type="EMBL" id="JBHRTF010000002">
    <property type="protein sequence ID" value="MFC3114306.1"/>
    <property type="molecule type" value="Genomic_DNA"/>
</dbReference>
<comment type="similarity">
    <text evidence="2 10">Belongs to the purine nucleoside phosphorylase YfiH/LACC1 family.</text>
</comment>
<dbReference type="PANTHER" id="PTHR30616">
    <property type="entry name" value="UNCHARACTERIZED PROTEIN YFIH"/>
    <property type="match status" value="1"/>
</dbReference>
<evidence type="ECO:0000256" key="3">
    <source>
        <dbReference type="ARBA" id="ARBA00022679"/>
    </source>
</evidence>
<evidence type="ECO:0000256" key="7">
    <source>
        <dbReference type="ARBA" id="ARBA00047989"/>
    </source>
</evidence>
<dbReference type="Gene3D" id="3.60.140.10">
    <property type="entry name" value="CNF1/YfiH-like putative cysteine hydrolases"/>
    <property type="match status" value="1"/>
</dbReference>
<dbReference type="CDD" id="cd16833">
    <property type="entry name" value="YfiH"/>
    <property type="match status" value="1"/>
</dbReference>
<evidence type="ECO:0000256" key="6">
    <source>
        <dbReference type="ARBA" id="ARBA00022833"/>
    </source>
</evidence>
<dbReference type="PANTHER" id="PTHR30616:SF2">
    <property type="entry name" value="PURINE NUCLEOSIDE PHOSPHORYLASE LACC1"/>
    <property type="match status" value="1"/>
</dbReference>
<reference evidence="12" key="1">
    <citation type="journal article" date="2019" name="Int. J. Syst. Evol. Microbiol.">
        <title>The Global Catalogue of Microorganisms (GCM) 10K type strain sequencing project: providing services to taxonomists for standard genome sequencing and annotation.</title>
        <authorList>
            <consortium name="The Broad Institute Genomics Platform"/>
            <consortium name="The Broad Institute Genome Sequencing Center for Infectious Disease"/>
            <person name="Wu L."/>
            <person name="Ma J."/>
        </authorList>
    </citation>
    <scope>NUCLEOTIDE SEQUENCE [LARGE SCALE GENOMIC DNA]</scope>
    <source>
        <strain evidence="12">KCTC 52237</strain>
    </source>
</reference>
<dbReference type="NCBIfam" id="TIGR00726">
    <property type="entry name" value="peptidoglycan editing factor PgeF"/>
    <property type="match status" value="1"/>
</dbReference>
<evidence type="ECO:0000256" key="10">
    <source>
        <dbReference type="RuleBase" id="RU361274"/>
    </source>
</evidence>
<dbReference type="RefSeq" id="WP_378115544.1">
    <property type="nucleotide sequence ID" value="NZ_JBHRTF010000002.1"/>
</dbReference>
<dbReference type="Proteomes" id="UP001595555">
    <property type="component" value="Unassembled WGS sequence"/>
</dbReference>
<sequence length="265" mass="28448">MYSIRMNDSTQQPASSYPCLVLGWPAPSNVRAFITTRAGGVSLPPFASNNFGLHVGDNPAHVAANRAQLAAQLGLQNTPQWLEQIHGIKVVDAQTDGLVRTADGSYSNQRGHACVVMTADCLPILLCDKQGTQVAALHCGWRSLAGGICAEALDKFPAARGDLLAYLGPAISQAHFEVGIDVLEAFFAAARSAEHADEIAAAFAVGARPLHFYADIYALARAELNALGVTAIYGGDYCTFADQERFYSYRRDKTTGRMASLIWLE</sequence>
<evidence type="ECO:0000313" key="11">
    <source>
        <dbReference type="EMBL" id="MFC3114306.1"/>
    </source>
</evidence>
<evidence type="ECO:0000256" key="9">
    <source>
        <dbReference type="ARBA" id="ARBA00049893"/>
    </source>
</evidence>
<proteinExistence type="inferred from homology"/>
<evidence type="ECO:0000256" key="5">
    <source>
        <dbReference type="ARBA" id="ARBA00022801"/>
    </source>
</evidence>
<evidence type="ECO:0000256" key="8">
    <source>
        <dbReference type="ARBA" id="ARBA00048968"/>
    </source>
</evidence>
<organism evidence="11 12">
    <name type="scientific">Cellvibrio fontiphilus</name>
    <dbReference type="NCBI Taxonomy" id="1815559"/>
    <lineage>
        <taxon>Bacteria</taxon>
        <taxon>Pseudomonadati</taxon>
        <taxon>Pseudomonadota</taxon>
        <taxon>Gammaproteobacteria</taxon>
        <taxon>Cellvibrionales</taxon>
        <taxon>Cellvibrionaceae</taxon>
        <taxon>Cellvibrio</taxon>
    </lineage>
</organism>
<protein>
    <recommendedName>
        <fullName evidence="10">Purine nucleoside phosphorylase</fullName>
    </recommendedName>
</protein>
<name>A0ABV7FC77_9GAMM</name>
<evidence type="ECO:0000313" key="12">
    <source>
        <dbReference type="Proteomes" id="UP001595555"/>
    </source>
</evidence>
<dbReference type="InterPro" id="IPR038371">
    <property type="entry name" value="Cu_polyphenol_OxRdtase_sf"/>
</dbReference>
<comment type="catalytic activity">
    <reaction evidence="1">
        <text>inosine + phosphate = alpha-D-ribose 1-phosphate + hypoxanthine</text>
        <dbReference type="Rhea" id="RHEA:27646"/>
        <dbReference type="ChEBI" id="CHEBI:17368"/>
        <dbReference type="ChEBI" id="CHEBI:17596"/>
        <dbReference type="ChEBI" id="CHEBI:43474"/>
        <dbReference type="ChEBI" id="CHEBI:57720"/>
        <dbReference type="EC" id="2.4.2.1"/>
    </reaction>
    <physiologicalReaction direction="left-to-right" evidence="1">
        <dbReference type="Rhea" id="RHEA:27647"/>
    </physiologicalReaction>
</comment>